<accession>A0ABN2KI55</accession>
<evidence type="ECO:0000313" key="2">
    <source>
        <dbReference type="EMBL" id="GAA1756380.1"/>
    </source>
</evidence>
<proteinExistence type="predicted"/>
<keyword evidence="3" id="KW-1185">Reference proteome</keyword>
<organism evidence="2 3">
    <name type="scientific">Agromyces humatus</name>
    <dbReference type="NCBI Taxonomy" id="279573"/>
    <lineage>
        <taxon>Bacteria</taxon>
        <taxon>Bacillati</taxon>
        <taxon>Actinomycetota</taxon>
        <taxon>Actinomycetes</taxon>
        <taxon>Micrococcales</taxon>
        <taxon>Microbacteriaceae</taxon>
        <taxon>Agromyces</taxon>
    </lineage>
</organism>
<dbReference type="Proteomes" id="UP001500506">
    <property type="component" value="Unassembled WGS sequence"/>
</dbReference>
<dbReference type="RefSeq" id="WP_232497031.1">
    <property type="nucleotide sequence ID" value="NZ_BAAANH010000002.1"/>
</dbReference>
<gene>
    <name evidence="2" type="ORF">GCM10009747_13460</name>
</gene>
<reference evidence="2 3" key="1">
    <citation type="journal article" date="2019" name="Int. J. Syst. Evol. Microbiol.">
        <title>The Global Catalogue of Microorganisms (GCM) 10K type strain sequencing project: providing services to taxonomists for standard genome sequencing and annotation.</title>
        <authorList>
            <consortium name="The Broad Institute Genomics Platform"/>
            <consortium name="The Broad Institute Genome Sequencing Center for Infectious Disease"/>
            <person name="Wu L."/>
            <person name="Ma J."/>
        </authorList>
    </citation>
    <scope>NUCLEOTIDE SEQUENCE [LARGE SCALE GENOMIC DNA]</scope>
    <source>
        <strain evidence="2 3">JCM 14319</strain>
    </source>
</reference>
<comment type="caution">
    <text evidence="2">The sequence shown here is derived from an EMBL/GenBank/DDBJ whole genome shotgun (WGS) entry which is preliminary data.</text>
</comment>
<name>A0ABN2KI55_9MICO</name>
<feature type="region of interest" description="Disordered" evidence="1">
    <location>
        <begin position="41"/>
        <end position="70"/>
    </location>
</feature>
<dbReference type="EMBL" id="BAAANH010000002">
    <property type="protein sequence ID" value="GAA1756380.1"/>
    <property type="molecule type" value="Genomic_DNA"/>
</dbReference>
<sequence length="364" mass="37840">MSPIADLLRRRRSRPINCSGGIAGLLVLLLAGCAWIPQPDPEDHRNATAPAESPSREIEPARVESPAPGFPGLNCDTLIGPEAAGEILGAQIDVPNAHLPDPVIVQDQGIECTWASASVVDGFAVHRDAPAVVLRATPHGADYWPGYVSGSGHNQWDETLGDASGVECQPGEPLACTLSVLSGNVFVEISAFGLDAGPEQATAALRELAAKALPLLAVSAAPVDATRPKVRHRTERCLALLGQTAGSAGFDGADLAPDRVPGRSMTNTAIDLTGSTVCELDFGDDGRVQVLVVPGGGWMRHADDAVTEGSASTETSGARRLQFDDGSSMETLALGGDLVQVRWHGDVDSGHARTVVEGLLVRLG</sequence>
<protein>
    <recommendedName>
        <fullName evidence="4">DUF3558 domain-containing protein</fullName>
    </recommendedName>
</protein>
<evidence type="ECO:0000256" key="1">
    <source>
        <dbReference type="SAM" id="MobiDB-lite"/>
    </source>
</evidence>
<evidence type="ECO:0008006" key="4">
    <source>
        <dbReference type="Google" id="ProtNLM"/>
    </source>
</evidence>
<evidence type="ECO:0000313" key="3">
    <source>
        <dbReference type="Proteomes" id="UP001500506"/>
    </source>
</evidence>